<sequence>MTIRDFRVALVTSADKPDLWDDDHPLRDALRERGVAVDAVRWDDPVADWAAYDLAVLRSPWDYTARRDEFVDWAASVPRLANPADIVAWNTDKRYLSELETAGVPIIPTTFVGPGDDWTPPAEGQWVVKPTVSAGSQDTARYTLPGQADLAAAHVERLTTAGRTAMIQPYLSAVDTAGETAVLCTPDEAGELTFSHGIRKGPMLTGPAGETVDPYVEEISPRQPSPAELEVAERVLTVIPGGPKRLLYARVDLIPGPDGAPMLVELELTEPSLFLLTAPGSAERLADAIIARL</sequence>
<keyword evidence="2" id="KW-1185">Reference proteome</keyword>
<dbReference type="InterPro" id="IPR053191">
    <property type="entry name" value="DcsG_Biosynth_Enzyme"/>
</dbReference>
<dbReference type="PANTHER" id="PTHR39217:SF1">
    <property type="entry name" value="GLUTATHIONE SYNTHETASE"/>
    <property type="match status" value="1"/>
</dbReference>
<organism evidence="1 2">
    <name type="scientific">Actinoplanes hulinensis</name>
    <dbReference type="NCBI Taxonomy" id="1144547"/>
    <lineage>
        <taxon>Bacteria</taxon>
        <taxon>Bacillati</taxon>
        <taxon>Actinomycetota</taxon>
        <taxon>Actinomycetes</taxon>
        <taxon>Micromonosporales</taxon>
        <taxon>Micromonosporaceae</taxon>
        <taxon>Actinoplanes</taxon>
    </lineage>
</organism>
<name>A0ABS7AZ01_9ACTN</name>
<gene>
    <name evidence="1" type="ORF">KZ829_09630</name>
</gene>
<dbReference type="SUPFAM" id="SSF56059">
    <property type="entry name" value="Glutathione synthetase ATP-binding domain-like"/>
    <property type="match status" value="1"/>
</dbReference>
<dbReference type="EMBL" id="JAHXZI010000004">
    <property type="protein sequence ID" value="MBW6433996.1"/>
    <property type="molecule type" value="Genomic_DNA"/>
</dbReference>
<evidence type="ECO:0008006" key="3">
    <source>
        <dbReference type="Google" id="ProtNLM"/>
    </source>
</evidence>
<dbReference type="RefSeq" id="WP_220143493.1">
    <property type="nucleotide sequence ID" value="NZ_JAHXZI010000004.1"/>
</dbReference>
<dbReference type="PANTHER" id="PTHR39217">
    <property type="match status" value="1"/>
</dbReference>
<evidence type="ECO:0000313" key="2">
    <source>
        <dbReference type="Proteomes" id="UP001519863"/>
    </source>
</evidence>
<proteinExistence type="predicted"/>
<protein>
    <recommendedName>
        <fullName evidence="3">ATP-grasp domain-containing protein</fullName>
    </recommendedName>
</protein>
<dbReference type="Proteomes" id="UP001519863">
    <property type="component" value="Unassembled WGS sequence"/>
</dbReference>
<comment type="caution">
    <text evidence="1">The sequence shown here is derived from an EMBL/GenBank/DDBJ whole genome shotgun (WGS) entry which is preliminary data.</text>
</comment>
<reference evidence="1 2" key="1">
    <citation type="journal article" date="2013" name="Antonie Van Leeuwenhoek">
        <title>Actinoplanes hulinensis sp. nov., a novel actinomycete isolated from soybean root (Glycine max (L.) Merr).</title>
        <authorList>
            <person name="Shen Y."/>
            <person name="Liu C."/>
            <person name="Wang X."/>
            <person name="Zhao J."/>
            <person name="Jia F."/>
            <person name="Zhang Y."/>
            <person name="Wang L."/>
            <person name="Yang D."/>
            <person name="Xiang W."/>
        </authorList>
    </citation>
    <scope>NUCLEOTIDE SEQUENCE [LARGE SCALE GENOMIC DNA]</scope>
    <source>
        <strain evidence="1 2">NEAU-M9</strain>
    </source>
</reference>
<accession>A0ABS7AZ01</accession>
<evidence type="ECO:0000313" key="1">
    <source>
        <dbReference type="EMBL" id="MBW6433996.1"/>
    </source>
</evidence>